<gene>
    <name evidence="1" type="ordered locus">CA2559_04560</name>
</gene>
<evidence type="ECO:0000313" key="2">
    <source>
        <dbReference type="Proteomes" id="UP000002297"/>
    </source>
</evidence>
<dbReference type="GeneID" id="89452703"/>
<name>A3U6Y4_CROAH</name>
<dbReference type="HOGENOM" id="CLU_114536_0_0_10"/>
<dbReference type="SUPFAM" id="SSF52833">
    <property type="entry name" value="Thioredoxin-like"/>
    <property type="match status" value="1"/>
</dbReference>
<dbReference type="RefSeq" id="WP_013186677.1">
    <property type="nucleotide sequence ID" value="NC_014230.1"/>
</dbReference>
<dbReference type="OrthoDB" id="6120799at2"/>
<reference evidence="1 2" key="1">
    <citation type="journal article" date="2010" name="J. Bacteriol.">
        <title>The complete genome sequence of Croceibacter atlanticus HTCC2559T.</title>
        <authorList>
            <person name="Oh H.M."/>
            <person name="Kang I."/>
            <person name="Ferriera S."/>
            <person name="Giovannoni S.J."/>
            <person name="Cho J.C."/>
        </authorList>
    </citation>
    <scope>NUCLEOTIDE SEQUENCE [LARGE SCALE GENOMIC DNA]</scope>
    <source>
        <strain evidence="2">ATCC BAA-628 / HTCC2559 / KCTC 12090</strain>
    </source>
</reference>
<evidence type="ECO:0000313" key="1">
    <source>
        <dbReference type="EMBL" id="EAP88001.1"/>
    </source>
</evidence>
<dbReference type="Pfam" id="PF14595">
    <property type="entry name" value="Thioredoxin_9"/>
    <property type="match status" value="1"/>
</dbReference>
<keyword evidence="2" id="KW-1185">Reference proteome</keyword>
<dbReference type="eggNOG" id="COG3118">
    <property type="taxonomic scope" value="Bacteria"/>
</dbReference>
<protein>
    <recommendedName>
        <fullName evidence="3">Thioredoxin</fullName>
    </recommendedName>
</protein>
<dbReference type="Proteomes" id="UP000002297">
    <property type="component" value="Chromosome"/>
</dbReference>
<organism evidence="1 2">
    <name type="scientific">Croceibacter atlanticus (strain ATCC BAA-628 / JCM 21780 / CIP 108009 / IAM 15332 / KCTC 12090 / HTCC2559)</name>
    <dbReference type="NCBI Taxonomy" id="216432"/>
    <lineage>
        <taxon>Bacteria</taxon>
        <taxon>Pseudomonadati</taxon>
        <taxon>Bacteroidota</taxon>
        <taxon>Flavobacteriia</taxon>
        <taxon>Flavobacteriales</taxon>
        <taxon>Flavobacteriaceae</taxon>
        <taxon>Croceibacter</taxon>
    </lineage>
</organism>
<dbReference type="Gene3D" id="3.40.30.10">
    <property type="entry name" value="Glutaredoxin"/>
    <property type="match status" value="1"/>
</dbReference>
<dbReference type="AlphaFoldDB" id="A3U6Y4"/>
<evidence type="ECO:0008006" key="3">
    <source>
        <dbReference type="Google" id="ProtNLM"/>
    </source>
</evidence>
<accession>A3U6Y4</accession>
<dbReference type="InterPro" id="IPR036249">
    <property type="entry name" value="Thioredoxin-like_sf"/>
</dbReference>
<dbReference type="KEGG" id="cat:CA2559_04560"/>
<sequence>MSSAVLQIVKESLKTGMSYDTYRTLVSNLILQNKSTGNEQTEALLDYSVLNDRRMKRLGKTIKISEKAQQKFEAFKTPITFLVITEGWCGDAAQILPVIQKIVELNSNFNLKIVLRDEHPELMSCFLTNGGKAIPKVILYNEATDSIDADWGPRPSVATKMVADYKALHGALDPEFKEHLQVWYNKDKGETIINDFLTLLEPKIILA</sequence>
<dbReference type="EMBL" id="CP002046">
    <property type="protein sequence ID" value="EAP88001.1"/>
    <property type="molecule type" value="Genomic_DNA"/>
</dbReference>
<dbReference type="STRING" id="216432.CA2559_04560"/>
<proteinExistence type="predicted"/>